<evidence type="ECO:0000256" key="2">
    <source>
        <dbReference type="ARBA" id="ARBA00022692"/>
    </source>
</evidence>
<dbReference type="STRING" id="68895.RR42_s1410"/>
<comment type="subcellular location">
    <subcellularLocation>
        <location evidence="1">Membrane</location>
        <topology evidence="1">Multi-pass membrane protein</topology>
    </subcellularLocation>
</comment>
<feature type="transmembrane region" description="Helical" evidence="5">
    <location>
        <begin position="92"/>
        <end position="112"/>
    </location>
</feature>
<evidence type="ECO:0000256" key="4">
    <source>
        <dbReference type="ARBA" id="ARBA00023136"/>
    </source>
</evidence>
<evidence type="ECO:0000313" key="6">
    <source>
        <dbReference type="EMBL" id="AJG22998.1"/>
    </source>
</evidence>
<dbReference type="RefSeq" id="WP_043354669.1">
    <property type="nucleotide sequence ID" value="NZ_CP010537.1"/>
</dbReference>
<dbReference type="OrthoDB" id="9811701at2"/>
<evidence type="ECO:0000256" key="1">
    <source>
        <dbReference type="ARBA" id="ARBA00004141"/>
    </source>
</evidence>
<protein>
    <submittedName>
        <fullName evidence="6">CidA-associated membrane protein CidB</fullName>
    </submittedName>
</protein>
<accession>A0A0C4YIX7</accession>
<name>A0A0C4YIX7_9BURK</name>
<keyword evidence="2 5" id="KW-0812">Transmembrane</keyword>
<dbReference type="Pfam" id="PF04172">
    <property type="entry name" value="LrgB"/>
    <property type="match status" value="1"/>
</dbReference>
<feature type="transmembrane region" description="Helical" evidence="5">
    <location>
        <begin position="6"/>
        <end position="21"/>
    </location>
</feature>
<proteinExistence type="predicted"/>
<keyword evidence="4 5" id="KW-0472">Membrane</keyword>
<evidence type="ECO:0000313" key="7">
    <source>
        <dbReference type="Proteomes" id="UP000031843"/>
    </source>
</evidence>
<evidence type="ECO:0000256" key="5">
    <source>
        <dbReference type="SAM" id="Phobius"/>
    </source>
</evidence>
<keyword evidence="3 5" id="KW-1133">Transmembrane helix</keyword>
<keyword evidence="7" id="KW-1185">Reference proteome</keyword>
<feature type="transmembrane region" description="Helical" evidence="5">
    <location>
        <begin position="205"/>
        <end position="225"/>
    </location>
</feature>
<organism evidence="6 7">
    <name type="scientific">Cupriavidus basilensis</name>
    <dbReference type="NCBI Taxonomy" id="68895"/>
    <lineage>
        <taxon>Bacteria</taxon>
        <taxon>Pseudomonadati</taxon>
        <taxon>Pseudomonadota</taxon>
        <taxon>Betaproteobacteria</taxon>
        <taxon>Burkholderiales</taxon>
        <taxon>Burkholderiaceae</taxon>
        <taxon>Cupriavidus</taxon>
    </lineage>
</organism>
<dbReference type="PANTHER" id="PTHR30249:SF16">
    <property type="entry name" value="INNER MEMBRANE PROTEIN"/>
    <property type="match status" value="1"/>
</dbReference>
<dbReference type="KEGG" id="cbw:RR42_s1410"/>
<feature type="transmembrane region" description="Helical" evidence="5">
    <location>
        <begin position="33"/>
        <end position="51"/>
    </location>
</feature>
<feature type="transmembrane region" description="Helical" evidence="5">
    <location>
        <begin position="148"/>
        <end position="171"/>
    </location>
</feature>
<evidence type="ECO:0000256" key="3">
    <source>
        <dbReference type="ARBA" id="ARBA00022989"/>
    </source>
</evidence>
<dbReference type="InterPro" id="IPR007300">
    <property type="entry name" value="CidB/LrgB"/>
</dbReference>
<feature type="transmembrane region" description="Helical" evidence="5">
    <location>
        <begin position="63"/>
        <end position="80"/>
    </location>
</feature>
<dbReference type="EMBL" id="CP010537">
    <property type="protein sequence ID" value="AJG22998.1"/>
    <property type="molecule type" value="Genomic_DNA"/>
</dbReference>
<dbReference type="PANTHER" id="PTHR30249">
    <property type="entry name" value="PUTATIVE SEROTONIN TRANSPORTER"/>
    <property type="match status" value="1"/>
</dbReference>
<dbReference type="GO" id="GO:0016020">
    <property type="term" value="C:membrane"/>
    <property type="evidence" value="ECO:0007669"/>
    <property type="project" value="UniProtKB-SubCell"/>
</dbReference>
<dbReference type="AlphaFoldDB" id="A0A0C4YIX7"/>
<dbReference type="Proteomes" id="UP000031843">
    <property type="component" value="Chromosome secondary"/>
</dbReference>
<reference evidence="6 7" key="1">
    <citation type="journal article" date="2015" name="Genome Announc.">
        <title>Complete Genome Sequence of Cupriavidus basilensis 4G11, Isolated from the Oak Ridge Field Research Center Site.</title>
        <authorList>
            <person name="Ray J."/>
            <person name="Waters R.J."/>
            <person name="Skerker J.M."/>
            <person name="Kuehl J.V."/>
            <person name="Price M.N."/>
            <person name="Huang J."/>
            <person name="Chakraborty R."/>
            <person name="Arkin A.P."/>
            <person name="Deutschbauer A."/>
        </authorList>
    </citation>
    <scope>NUCLEOTIDE SEQUENCE [LARGE SCALE GENOMIC DNA]</scope>
    <source>
        <strain evidence="6">4G11</strain>
    </source>
</reference>
<gene>
    <name evidence="6" type="ORF">RR42_s1410</name>
</gene>
<sequence length="230" mass="24468">MHDTVLAALSLVATVALYYFNKRLYARRARLWLTPLLATPVVLIALVLAAHVPYRDYIADTRWLMWLLGPATIAFALPIYDHRALVRQHWLSISVGVLAAVVTSVFTSVWLARGFGLPVMLQKGLAVRSVTTPFAVDAVRALGGPPDLAAIFVVMTGLTGMAIGEIVLACLPSVRSRLAQGAIFGAAAHGAGTAKARQLGEVQGVVASLVMMIAGLVSVLAAPLIRSVFF</sequence>